<organism evidence="1">
    <name type="scientific">viral metagenome</name>
    <dbReference type="NCBI Taxonomy" id="1070528"/>
    <lineage>
        <taxon>unclassified sequences</taxon>
        <taxon>metagenomes</taxon>
        <taxon>organismal metagenomes</taxon>
    </lineage>
</organism>
<dbReference type="EMBL" id="MN739208">
    <property type="protein sequence ID" value="QHS93636.1"/>
    <property type="molecule type" value="Genomic_DNA"/>
</dbReference>
<evidence type="ECO:0000313" key="1">
    <source>
        <dbReference type="EMBL" id="QHS93636.1"/>
    </source>
</evidence>
<accession>A0A6C0BN67</accession>
<name>A0A6C0BN67_9ZZZZ</name>
<dbReference type="AlphaFoldDB" id="A0A6C0BN67"/>
<protein>
    <submittedName>
        <fullName evidence="1">Uncharacterized protein</fullName>
    </submittedName>
</protein>
<sequence length="221" mass="22810">MEFKECDSFFRRNVRACVVEAKQVIADEIVTTQVTNTNQSLNGYVGPSLGTIVPPETPNTVIFLPVAAGQENTWFAVSDANGATGTQDVLVASSSQGTPLTLGSAGGGGVDSVTLIPGTYDISLSLSLANSQDNVNFIVALGTLSPGASFSLEGTPFEVAPRLYHVSAAAITGSSAEAHNVAARGTLTVGSTLNNVGLLMQSNKDGNVVVFNISLTFRKVA</sequence>
<proteinExistence type="predicted"/>
<reference evidence="1" key="1">
    <citation type="journal article" date="2020" name="Nature">
        <title>Giant virus diversity and host interactions through global metagenomics.</title>
        <authorList>
            <person name="Schulz F."/>
            <person name="Roux S."/>
            <person name="Paez-Espino D."/>
            <person name="Jungbluth S."/>
            <person name="Walsh D.A."/>
            <person name="Denef V.J."/>
            <person name="McMahon K.D."/>
            <person name="Konstantinidis K.T."/>
            <person name="Eloe-Fadrosh E.A."/>
            <person name="Kyrpides N.C."/>
            <person name="Woyke T."/>
        </authorList>
    </citation>
    <scope>NUCLEOTIDE SEQUENCE</scope>
    <source>
        <strain evidence="1">GVMAG-M-3300018080-19</strain>
    </source>
</reference>